<name>A0A9W6R072_9PSEU</name>
<protein>
    <submittedName>
        <fullName evidence="1">Uncharacterized protein</fullName>
    </submittedName>
</protein>
<accession>A0A9W6R072</accession>
<evidence type="ECO:0000313" key="2">
    <source>
        <dbReference type="Proteomes" id="UP001165136"/>
    </source>
</evidence>
<dbReference type="EMBL" id="BSTI01000003">
    <property type="protein sequence ID" value="GLY65172.1"/>
    <property type="molecule type" value="Genomic_DNA"/>
</dbReference>
<dbReference type="AlphaFoldDB" id="A0A9W6R072"/>
<comment type="caution">
    <text evidence="1">The sequence shown here is derived from an EMBL/GenBank/DDBJ whole genome shotgun (WGS) entry which is preliminary data.</text>
</comment>
<dbReference type="Proteomes" id="UP001165136">
    <property type="component" value="Unassembled WGS sequence"/>
</dbReference>
<organism evidence="1 2">
    <name type="scientific">Amycolatopsis taiwanensis</name>
    <dbReference type="NCBI Taxonomy" id="342230"/>
    <lineage>
        <taxon>Bacteria</taxon>
        <taxon>Bacillati</taxon>
        <taxon>Actinomycetota</taxon>
        <taxon>Actinomycetes</taxon>
        <taxon>Pseudonocardiales</taxon>
        <taxon>Pseudonocardiaceae</taxon>
        <taxon>Amycolatopsis</taxon>
    </lineage>
</organism>
<evidence type="ECO:0000313" key="1">
    <source>
        <dbReference type="EMBL" id="GLY65172.1"/>
    </source>
</evidence>
<gene>
    <name evidence="1" type="ORF">Atai01_17910</name>
</gene>
<proteinExistence type="predicted"/>
<sequence>MVAVRVVVGEQFFRPVAEDAAGQGIHENVRFGVDEWVGGPGGGRRERGLTGFLGQVFRYHADNVPGISLIISQNRKFRKGVLVTVS</sequence>
<keyword evidence="2" id="KW-1185">Reference proteome</keyword>
<reference evidence="1" key="1">
    <citation type="submission" date="2023-03" db="EMBL/GenBank/DDBJ databases">
        <title>Amycolatopsis taiwanensis NBRC 103393.</title>
        <authorList>
            <person name="Ichikawa N."/>
            <person name="Sato H."/>
            <person name="Tonouchi N."/>
        </authorList>
    </citation>
    <scope>NUCLEOTIDE SEQUENCE</scope>
    <source>
        <strain evidence="1">NBRC 103393</strain>
    </source>
</reference>